<evidence type="ECO:0000313" key="2">
    <source>
        <dbReference type="Proteomes" id="UP001427805"/>
    </source>
</evidence>
<accession>A0ABV0B9Z1</accession>
<dbReference type="EMBL" id="JBDIZK010000008">
    <property type="protein sequence ID" value="MEN3748389.1"/>
    <property type="molecule type" value="Genomic_DNA"/>
</dbReference>
<dbReference type="Proteomes" id="UP001427805">
    <property type="component" value="Unassembled WGS sequence"/>
</dbReference>
<dbReference type="InterPro" id="IPR029465">
    <property type="entry name" value="ATPgrasp_TupA"/>
</dbReference>
<sequence length="265" mass="28704">MIDPAWTRLEHAMVDKATAKLEAARLAPGLEAPRTVAVIPMEGLACAEALYQALEPFAGLPAIAKPAHASGSVVMLRDLRSARQLEALFALSVMDYSLVLREMQYHGLCKQIIVEMLVDTASGQSPDDYKFHCVDGVPIVCQVDHSRFGSPWSRLLRLPDLEPFDPADGLAWPSTYRRPAPERIASMIRAARALSEPFQFVRVDLYDGSDCIFFGELTFSPAAALGIAPSAQGDHAVNPTHIAYSNAMMSALRGVASPASRTVSP</sequence>
<gene>
    <name evidence="1" type="ORF">TPR58_14535</name>
</gene>
<protein>
    <submittedName>
        <fullName evidence="1">ATP-grasp fold amidoligase family protein</fullName>
    </submittedName>
</protein>
<reference evidence="1 2" key="1">
    <citation type="submission" date="2024-05" db="EMBL/GenBank/DDBJ databases">
        <title>Sphingomonas sp. HF-S3 16S ribosomal RNA gene Genome sequencing and assembly.</title>
        <authorList>
            <person name="Lee H."/>
        </authorList>
    </citation>
    <scope>NUCLEOTIDE SEQUENCE [LARGE SCALE GENOMIC DNA]</scope>
    <source>
        <strain evidence="1 2">HF-S3</strain>
    </source>
</reference>
<proteinExistence type="predicted"/>
<keyword evidence="2" id="KW-1185">Reference proteome</keyword>
<evidence type="ECO:0000313" key="1">
    <source>
        <dbReference type="EMBL" id="MEN3748389.1"/>
    </source>
</evidence>
<comment type="caution">
    <text evidence="1">The sequence shown here is derived from an EMBL/GenBank/DDBJ whole genome shotgun (WGS) entry which is preliminary data.</text>
</comment>
<dbReference type="Pfam" id="PF14305">
    <property type="entry name" value="ATPgrasp_TupA"/>
    <property type="match status" value="1"/>
</dbReference>
<name>A0ABV0B9Z1_9SPHN</name>
<organism evidence="1 2">
    <name type="scientific">Sphingomonas rustica</name>
    <dbReference type="NCBI Taxonomy" id="3103142"/>
    <lineage>
        <taxon>Bacteria</taxon>
        <taxon>Pseudomonadati</taxon>
        <taxon>Pseudomonadota</taxon>
        <taxon>Alphaproteobacteria</taxon>
        <taxon>Sphingomonadales</taxon>
        <taxon>Sphingomonadaceae</taxon>
        <taxon>Sphingomonas</taxon>
    </lineage>
</organism>